<dbReference type="AlphaFoldDB" id="A0AAW8R2K8"/>
<evidence type="ECO:0000256" key="1">
    <source>
        <dbReference type="SAM" id="Coils"/>
    </source>
</evidence>
<reference evidence="2 3" key="1">
    <citation type="submission" date="2023-09" db="EMBL/GenBank/DDBJ databases">
        <authorList>
            <person name="Rey-Velasco X."/>
        </authorList>
    </citation>
    <scope>NUCLEOTIDE SEQUENCE [LARGE SCALE GENOMIC DNA]</scope>
    <source>
        <strain evidence="2 3">W409</strain>
    </source>
</reference>
<organism evidence="2 3">
    <name type="scientific">Brumicola blandensis</name>
    <dbReference type="NCBI Taxonomy" id="3075611"/>
    <lineage>
        <taxon>Bacteria</taxon>
        <taxon>Pseudomonadati</taxon>
        <taxon>Pseudomonadota</taxon>
        <taxon>Gammaproteobacteria</taxon>
        <taxon>Alteromonadales</taxon>
        <taxon>Alteromonadaceae</taxon>
        <taxon>Brumicola</taxon>
    </lineage>
</organism>
<dbReference type="RefSeq" id="WP_311362186.1">
    <property type="nucleotide sequence ID" value="NZ_JAVRIE010000005.1"/>
</dbReference>
<evidence type="ECO:0000313" key="3">
    <source>
        <dbReference type="Proteomes" id="UP001249020"/>
    </source>
</evidence>
<dbReference type="EMBL" id="JAVRIE010000005">
    <property type="protein sequence ID" value="MDT0583412.1"/>
    <property type="molecule type" value="Genomic_DNA"/>
</dbReference>
<gene>
    <name evidence="2" type="ORF">RM544_12750</name>
</gene>
<name>A0AAW8R2K8_9ALTE</name>
<feature type="coiled-coil region" evidence="1">
    <location>
        <begin position="25"/>
        <end position="56"/>
    </location>
</feature>
<protein>
    <submittedName>
        <fullName evidence="2">Uncharacterized protein</fullName>
    </submittedName>
</protein>
<sequence length="56" mass="6534">MIFKKFFKRKYPYGPIAFLGRKTVERSLGADIKKLKKVEKELEAEAEAEAEEQKQS</sequence>
<keyword evidence="1" id="KW-0175">Coiled coil</keyword>
<comment type="caution">
    <text evidence="2">The sequence shown here is derived from an EMBL/GenBank/DDBJ whole genome shotgun (WGS) entry which is preliminary data.</text>
</comment>
<dbReference type="Proteomes" id="UP001249020">
    <property type="component" value="Unassembled WGS sequence"/>
</dbReference>
<keyword evidence="3" id="KW-1185">Reference proteome</keyword>
<evidence type="ECO:0000313" key="2">
    <source>
        <dbReference type="EMBL" id="MDT0583412.1"/>
    </source>
</evidence>
<accession>A0AAW8R2K8</accession>
<proteinExistence type="predicted"/>